<evidence type="ECO:0000313" key="4">
    <source>
        <dbReference type="Proteomes" id="UP001212152"/>
    </source>
</evidence>
<organism evidence="3 4">
    <name type="scientific">Geranomyces variabilis</name>
    <dbReference type="NCBI Taxonomy" id="109894"/>
    <lineage>
        <taxon>Eukaryota</taxon>
        <taxon>Fungi</taxon>
        <taxon>Fungi incertae sedis</taxon>
        <taxon>Chytridiomycota</taxon>
        <taxon>Chytridiomycota incertae sedis</taxon>
        <taxon>Chytridiomycetes</taxon>
        <taxon>Spizellomycetales</taxon>
        <taxon>Powellomycetaceae</taxon>
        <taxon>Geranomyces</taxon>
    </lineage>
</organism>
<proteinExistence type="predicted"/>
<protein>
    <recommendedName>
        <fullName evidence="2">Reelin domain-containing protein</fullName>
    </recommendedName>
</protein>
<evidence type="ECO:0000313" key="3">
    <source>
        <dbReference type="EMBL" id="KAJ3178477.1"/>
    </source>
</evidence>
<sequence length="147" mass="15003">MLPAALFPLLLSFFFAVTHGYPQGSGVCTADGPTIASAGAMGQQVTPPTFKLFAAGNVSTYTAGGANLTMTLNGDVGGTFKGLLLYAANALDATAHVGTWSGFDQAAYQTLDSADNAPVANCAAYGAGSTLSHRTADVKQFPANFTW</sequence>
<dbReference type="AlphaFoldDB" id="A0AAD5TJN2"/>
<dbReference type="EMBL" id="JADGJQ010000026">
    <property type="protein sequence ID" value="KAJ3178477.1"/>
    <property type="molecule type" value="Genomic_DNA"/>
</dbReference>
<accession>A0AAD5TJN2</accession>
<dbReference type="InterPro" id="IPR042307">
    <property type="entry name" value="Reeler_sf"/>
</dbReference>
<dbReference type="Gene3D" id="2.60.40.4060">
    <property type="entry name" value="Reeler domain"/>
    <property type="match status" value="1"/>
</dbReference>
<dbReference type="InterPro" id="IPR002861">
    <property type="entry name" value="Reeler_dom"/>
</dbReference>
<keyword evidence="4" id="KW-1185">Reference proteome</keyword>
<evidence type="ECO:0000259" key="2">
    <source>
        <dbReference type="Pfam" id="PF02014"/>
    </source>
</evidence>
<feature type="signal peptide" evidence="1">
    <location>
        <begin position="1"/>
        <end position="20"/>
    </location>
</feature>
<gene>
    <name evidence="3" type="ORF">HDU87_003551</name>
</gene>
<reference evidence="3" key="1">
    <citation type="submission" date="2020-05" db="EMBL/GenBank/DDBJ databases">
        <title>Phylogenomic resolution of chytrid fungi.</title>
        <authorList>
            <person name="Stajich J.E."/>
            <person name="Amses K."/>
            <person name="Simmons R."/>
            <person name="Seto K."/>
            <person name="Myers J."/>
            <person name="Bonds A."/>
            <person name="Quandt C.A."/>
            <person name="Barry K."/>
            <person name="Liu P."/>
            <person name="Grigoriev I."/>
            <person name="Longcore J.E."/>
            <person name="James T.Y."/>
        </authorList>
    </citation>
    <scope>NUCLEOTIDE SEQUENCE</scope>
    <source>
        <strain evidence="3">JEL0379</strain>
    </source>
</reference>
<keyword evidence="1" id="KW-0732">Signal</keyword>
<feature type="domain" description="Reelin" evidence="2">
    <location>
        <begin position="46"/>
        <end position="147"/>
    </location>
</feature>
<name>A0AAD5TJN2_9FUNG</name>
<feature type="chain" id="PRO_5041928171" description="Reelin domain-containing protein" evidence="1">
    <location>
        <begin position="21"/>
        <end position="147"/>
    </location>
</feature>
<comment type="caution">
    <text evidence="3">The sequence shown here is derived from an EMBL/GenBank/DDBJ whole genome shotgun (WGS) entry which is preliminary data.</text>
</comment>
<evidence type="ECO:0000256" key="1">
    <source>
        <dbReference type="SAM" id="SignalP"/>
    </source>
</evidence>
<dbReference type="Proteomes" id="UP001212152">
    <property type="component" value="Unassembled WGS sequence"/>
</dbReference>
<dbReference type="Pfam" id="PF02014">
    <property type="entry name" value="Reeler"/>
    <property type="match status" value="1"/>
</dbReference>